<dbReference type="Pfam" id="PF00836">
    <property type="entry name" value="Stathmin"/>
    <property type="match status" value="1"/>
</dbReference>
<feature type="compositionally biased region" description="Basic and acidic residues" evidence="1">
    <location>
        <begin position="66"/>
        <end position="83"/>
    </location>
</feature>
<dbReference type="InterPro" id="IPR000956">
    <property type="entry name" value="Stathmin_fam"/>
</dbReference>
<proteinExistence type="predicted"/>
<accession>A0ABD1EZF5</accession>
<dbReference type="InterPro" id="IPR036002">
    <property type="entry name" value="Stathmin_sf"/>
</dbReference>
<sequence>MGCNAAKNVTVSPIDDQTRNRKSRQSFTRNGIDLEPGQIDNATVNNVQKAEHGMSFDIIFDDNNEDNERKEPPKRILESKESKSNLTLEKLQEKLDEAEDRRQQILQQRVQSAKKSRQT</sequence>
<dbReference type="Proteomes" id="UP001566132">
    <property type="component" value="Unassembled WGS sequence"/>
</dbReference>
<evidence type="ECO:0000313" key="3">
    <source>
        <dbReference type="Proteomes" id="UP001566132"/>
    </source>
</evidence>
<dbReference type="SUPFAM" id="SSF101494">
    <property type="entry name" value="Stathmin"/>
    <property type="match status" value="1"/>
</dbReference>
<dbReference type="AlphaFoldDB" id="A0ABD1EZF5"/>
<comment type="caution">
    <text evidence="2">The sequence shown here is derived from an EMBL/GenBank/DDBJ whole genome shotgun (WGS) entry which is preliminary data.</text>
</comment>
<name>A0ABD1EZF5_HYPHA</name>
<evidence type="ECO:0000313" key="2">
    <source>
        <dbReference type="EMBL" id="KAL1506415.1"/>
    </source>
</evidence>
<protein>
    <recommendedName>
        <fullName evidence="4">Stathmin</fullName>
    </recommendedName>
</protein>
<keyword evidence="3" id="KW-1185">Reference proteome</keyword>
<reference evidence="2 3" key="1">
    <citation type="submission" date="2024-05" db="EMBL/GenBank/DDBJ databases">
        <title>Genetic variation in Jamaican populations of the coffee berry borer (Hypothenemus hampei).</title>
        <authorList>
            <person name="Errbii M."/>
            <person name="Myrie A."/>
        </authorList>
    </citation>
    <scope>NUCLEOTIDE SEQUENCE [LARGE SCALE GENOMIC DNA]</scope>
    <source>
        <strain evidence="2">JA-Hopewell-2020-01-JO</strain>
        <tissue evidence="2">Whole body</tissue>
    </source>
</reference>
<evidence type="ECO:0008006" key="4">
    <source>
        <dbReference type="Google" id="ProtNLM"/>
    </source>
</evidence>
<feature type="region of interest" description="Disordered" evidence="1">
    <location>
        <begin position="1"/>
        <end position="40"/>
    </location>
</feature>
<feature type="region of interest" description="Disordered" evidence="1">
    <location>
        <begin position="55"/>
        <end position="83"/>
    </location>
</feature>
<gene>
    <name evidence="2" type="ORF">ABEB36_005784</name>
</gene>
<organism evidence="2 3">
    <name type="scientific">Hypothenemus hampei</name>
    <name type="common">Coffee berry borer</name>
    <dbReference type="NCBI Taxonomy" id="57062"/>
    <lineage>
        <taxon>Eukaryota</taxon>
        <taxon>Metazoa</taxon>
        <taxon>Ecdysozoa</taxon>
        <taxon>Arthropoda</taxon>
        <taxon>Hexapoda</taxon>
        <taxon>Insecta</taxon>
        <taxon>Pterygota</taxon>
        <taxon>Neoptera</taxon>
        <taxon>Endopterygota</taxon>
        <taxon>Coleoptera</taxon>
        <taxon>Polyphaga</taxon>
        <taxon>Cucujiformia</taxon>
        <taxon>Curculionidae</taxon>
        <taxon>Scolytinae</taxon>
        <taxon>Hypothenemus</taxon>
    </lineage>
</organism>
<dbReference type="EMBL" id="JBDJPC010000004">
    <property type="protein sequence ID" value="KAL1506415.1"/>
    <property type="molecule type" value="Genomic_DNA"/>
</dbReference>
<evidence type="ECO:0000256" key="1">
    <source>
        <dbReference type="SAM" id="MobiDB-lite"/>
    </source>
</evidence>